<dbReference type="SMART" id="SM01294">
    <property type="entry name" value="PKS_PP_betabranch"/>
    <property type="match status" value="1"/>
</dbReference>
<dbReference type="InterPro" id="IPR041618">
    <property type="entry name" value="PKS_DE"/>
</dbReference>
<keyword evidence="4" id="KW-0511">Multifunctional enzyme</keyword>
<dbReference type="EMBL" id="JBHSYM010000047">
    <property type="protein sequence ID" value="MFC7014328.1"/>
    <property type="molecule type" value="Genomic_DNA"/>
</dbReference>
<dbReference type="InterPro" id="IPR036291">
    <property type="entry name" value="NAD(P)-bd_dom_sf"/>
</dbReference>
<dbReference type="InterPro" id="IPR009081">
    <property type="entry name" value="PP-bd_ACP"/>
</dbReference>
<dbReference type="InterPro" id="IPR020806">
    <property type="entry name" value="PKS_PP-bd"/>
</dbReference>
<dbReference type="SMART" id="SM00822">
    <property type="entry name" value="PKS_KR"/>
    <property type="match status" value="1"/>
</dbReference>
<dbReference type="SUPFAM" id="SSF51735">
    <property type="entry name" value="NAD(P)-binding Rossmann-fold domains"/>
    <property type="match status" value="2"/>
</dbReference>
<evidence type="ECO:0000256" key="3">
    <source>
        <dbReference type="ARBA" id="ARBA00022679"/>
    </source>
</evidence>
<sequence length="759" mass="80345">TDTGAHPTPLPTYAFQHRHYWWTPPEHAGVGHTSADPVDAAFWQTVEDETARQGYGPLADRLEVDAKALGEVLPALSSWRQEHREQGTVDSWRYRVTWKPIGDQSPRLRLSGTWAVVVPASGATDPGHAEAVLDALVRDGVHAVTVEIDMDLDPDVGREALARRLREHVVPESPVGVLSLLGLDGRVHDRHPSLSLGEVATVLLVHALSDAGIAAPLWCATSGAVAVDRPEEVRDPLQASLWGLGTGLSLESPGAWGGMVDLPPVLDERAVDRLCSVLSGVGEDQVAIRPQGLFARRMVRAARQEHTNGERRPRFRGTTLITGATGGLGAHVACWLAGNGAEHLLLTSRRGPAAEGAADLVAELEALGARVTVLSCDVADREALSEALASVPAEYPLTGVFHAAGVPQRLAPLPELTLDEVAEVAHAKVLGARNLDELLGDTPLDAFVLFSSGSAVWGSTGQSAYAAANAFLDGLAHTRRARGRAATSIAWGSWDGGMVDEELRALTERIGAPVMRPSLALRALGDALDQGESHLVVADFDWSRFAPTFVLTRPRPLLDALPEVQEALAEPADAVDAPAESSSLGNRLAGMSESEQRRALLDLVRTQLASVLGYEDSGELDVERAFDSLGIDSVAAVDIRTRLGGATGLKLPTTIVFDQASPKALASYLHTQLCRTDESAGEVMPALAGLDRLEQAIGALSAQEIEENRVAARLQALVAQVNGAVVAAAPGADVSGKLETASADDVFDFIDKELGLADH</sequence>
<dbReference type="Pfam" id="PF08659">
    <property type="entry name" value="KR"/>
    <property type="match status" value="1"/>
</dbReference>
<reference evidence="7" key="1">
    <citation type="journal article" date="2019" name="Int. J. Syst. Evol. Microbiol.">
        <title>The Global Catalogue of Microorganisms (GCM) 10K type strain sequencing project: providing services to taxonomists for standard genome sequencing and annotation.</title>
        <authorList>
            <consortium name="The Broad Institute Genomics Platform"/>
            <consortium name="The Broad Institute Genome Sequencing Center for Infectious Disease"/>
            <person name="Wu L."/>
            <person name="Ma J."/>
        </authorList>
    </citation>
    <scope>NUCLEOTIDE SEQUENCE [LARGE SCALE GENOMIC DNA]</scope>
    <source>
        <strain evidence="7">JCM 4855</strain>
    </source>
</reference>
<dbReference type="Proteomes" id="UP001596409">
    <property type="component" value="Unassembled WGS sequence"/>
</dbReference>
<dbReference type="Gene3D" id="6.10.140.1830">
    <property type="match status" value="1"/>
</dbReference>
<evidence type="ECO:0000259" key="5">
    <source>
        <dbReference type="PROSITE" id="PS50075"/>
    </source>
</evidence>
<dbReference type="InterPro" id="IPR013968">
    <property type="entry name" value="PKS_KR"/>
</dbReference>
<dbReference type="RefSeq" id="WP_385869578.1">
    <property type="nucleotide sequence ID" value="NZ_JBHSYM010000047.1"/>
</dbReference>
<dbReference type="SMART" id="SM00823">
    <property type="entry name" value="PKS_PP"/>
    <property type="match status" value="1"/>
</dbReference>
<dbReference type="Gene3D" id="1.10.1200.10">
    <property type="entry name" value="ACP-like"/>
    <property type="match status" value="1"/>
</dbReference>
<comment type="caution">
    <text evidence="6">The sequence shown here is derived from an EMBL/GenBank/DDBJ whole genome shotgun (WGS) entry which is preliminary data.</text>
</comment>
<dbReference type="PANTHER" id="PTHR43775">
    <property type="entry name" value="FATTY ACID SYNTHASE"/>
    <property type="match status" value="1"/>
</dbReference>
<dbReference type="PROSITE" id="PS50075">
    <property type="entry name" value="CARRIER"/>
    <property type="match status" value="1"/>
</dbReference>
<dbReference type="CDD" id="cd08952">
    <property type="entry name" value="KR_1_SDR_x"/>
    <property type="match status" value="1"/>
</dbReference>
<feature type="non-terminal residue" evidence="6">
    <location>
        <position position="1"/>
    </location>
</feature>
<dbReference type="SUPFAM" id="SSF47336">
    <property type="entry name" value="ACP-like"/>
    <property type="match status" value="1"/>
</dbReference>
<evidence type="ECO:0000256" key="1">
    <source>
        <dbReference type="ARBA" id="ARBA00022450"/>
    </source>
</evidence>
<dbReference type="InterPro" id="IPR006162">
    <property type="entry name" value="Ppantetheine_attach_site"/>
</dbReference>
<dbReference type="Pfam" id="PF00550">
    <property type="entry name" value="PP-binding"/>
    <property type="match status" value="1"/>
</dbReference>
<gene>
    <name evidence="6" type="ORF">ACFQMH_21885</name>
</gene>
<dbReference type="InterPro" id="IPR036736">
    <property type="entry name" value="ACP-like_sf"/>
</dbReference>
<accession>A0ABW2E5K4</accession>
<dbReference type="PROSITE" id="PS00012">
    <property type="entry name" value="PHOSPHOPANTETHEINE"/>
    <property type="match status" value="1"/>
</dbReference>
<dbReference type="InterPro" id="IPR050091">
    <property type="entry name" value="PKS_NRPS_Biosynth_Enz"/>
</dbReference>
<evidence type="ECO:0000313" key="7">
    <source>
        <dbReference type="Proteomes" id="UP001596409"/>
    </source>
</evidence>
<keyword evidence="2" id="KW-0597">Phosphoprotein</keyword>
<name>A0ABW2E5K4_9ACTN</name>
<proteinExistence type="predicted"/>
<keyword evidence="1" id="KW-0596">Phosphopantetheine</keyword>
<dbReference type="Gene3D" id="3.40.50.720">
    <property type="entry name" value="NAD(P)-binding Rossmann-like Domain"/>
    <property type="match status" value="1"/>
</dbReference>
<evidence type="ECO:0000256" key="2">
    <source>
        <dbReference type="ARBA" id="ARBA00022553"/>
    </source>
</evidence>
<evidence type="ECO:0000313" key="6">
    <source>
        <dbReference type="EMBL" id="MFC7014328.1"/>
    </source>
</evidence>
<evidence type="ECO:0000256" key="4">
    <source>
        <dbReference type="ARBA" id="ARBA00023268"/>
    </source>
</evidence>
<organism evidence="6 7">
    <name type="scientific">Streptomyces viridiviolaceus</name>
    <dbReference type="NCBI Taxonomy" id="68282"/>
    <lineage>
        <taxon>Bacteria</taxon>
        <taxon>Bacillati</taxon>
        <taxon>Actinomycetota</taxon>
        <taxon>Actinomycetes</taxon>
        <taxon>Kitasatosporales</taxon>
        <taxon>Streptomycetaceae</taxon>
        <taxon>Streptomyces</taxon>
    </lineage>
</organism>
<feature type="domain" description="Carrier" evidence="5">
    <location>
        <begin position="598"/>
        <end position="673"/>
    </location>
</feature>
<keyword evidence="3" id="KW-0808">Transferase</keyword>
<dbReference type="InterPro" id="IPR057326">
    <property type="entry name" value="KR_dom"/>
</dbReference>
<dbReference type="PANTHER" id="PTHR43775:SF51">
    <property type="entry name" value="INACTIVE PHENOLPHTHIOCEROL SYNTHESIS POLYKETIDE SYNTHASE TYPE I PKS1-RELATED"/>
    <property type="match status" value="1"/>
</dbReference>
<dbReference type="Pfam" id="PF18369">
    <property type="entry name" value="PKS_DE"/>
    <property type="match status" value="1"/>
</dbReference>
<keyword evidence="7" id="KW-1185">Reference proteome</keyword>
<protein>
    <submittedName>
        <fullName evidence="6">SDR family NAD(P)-dependent oxidoreductase</fullName>
    </submittedName>
</protein>